<feature type="transmembrane region" description="Helical" evidence="1">
    <location>
        <begin position="154"/>
        <end position="173"/>
    </location>
</feature>
<reference evidence="2 3" key="1">
    <citation type="submission" date="2021-03" db="EMBL/GenBank/DDBJ databases">
        <title>Genomic Encyclopedia of Type Strains, Phase IV (KMG-IV): sequencing the most valuable type-strain genomes for metagenomic binning, comparative biology and taxonomic classification.</title>
        <authorList>
            <person name="Goeker M."/>
        </authorList>
    </citation>
    <scope>NUCLEOTIDE SEQUENCE [LARGE SCALE GENOMIC DNA]</scope>
    <source>
        <strain evidence="2 3">DSM 28650</strain>
    </source>
</reference>
<dbReference type="Proteomes" id="UP001519308">
    <property type="component" value="Unassembled WGS sequence"/>
</dbReference>
<dbReference type="PROSITE" id="PS51257">
    <property type="entry name" value="PROKAR_LIPOPROTEIN"/>
    <property type="match status" value="1"/>
</dbReference>
<proteinExistence type="predicted"/>
<dbReference type="EMBL" id="JAGGLL010000040">
    <property type="protein sequence ID" value="MBP2023863.1"/>
    <property type="molecule type" value="Genomic_DNA"/>
</dbReference>
<feature type="transmembrane region" description="Helical" evidence="1">
    <location>
        <begin position="7"/>
        <end position="34"/>
    </location>
</feature>
<accession>A0ABS4K7U0</accession>
<keyword evidence="3" id="KW-1185">Reference proteome</keyword>
<organism evidence="2 3">
    <name type="scientific">Clostridium punense</name>
    <dbReference type="NCBI Taxonomy" id="1054297"/>
    <lineage>
        <taxon>Bacteria</taxon>
        <taxon>Bacillati</taxon>
        <taxon>Bacillota</taxon>
        <taxon>Clostridia</taxon>
        <taxon>Eubacteriales</taxon>
        <taxon>Clostridiaceae</taxon>
        <taxon>Clostridium</taxon>
    </lineage>
</organism>
<feature type="transmembrane region" description="Helical" evidence="1">
    <location>
        <begin position="40"/>
        <end position="65"/>
    </location>
</feature>
<keyword evidence="1" id="KW-0812">Transmembrane</keyword>
<dbReference type="RefSeq" id="WP_021284738.1">
    <property type="nucleotide sequence ID" value="NZ_JAGGLL010000040.1"/>
</dbReference>
<feature type="transmembrane region" description="Helical" evidence="1">
    <location>
        <begin position="86"/>
        <end position="105"/>
    </location>
</feature>
<protein>
    <submittedName>
        <fullName evidence="2">Membrane-associated HD superfamily phosphohydrolase</fullName>
    </submittedName>
</protein>
<feature type="transmembrane region" description="Helical" evidence="1">
    <location>
        <begin position="179"/>
        <end position="197"/>
    </location>
</feature>
<gene>
    <name evidence="2" type="ORF">J2Z44_003705</name>
</gene>
<comment type="caution">
    <text evidence="2">The sequence shown here is derived from an EMBL/GenBank/DDBJ whole genome shotgun (WGS) entry which is preliminary data.</text>
</comment>
<evidence type="ECO:0000313" key="2">
    <source>
        <dbReference type="EMBL" id="MBP2023863.1"/>
    </source>
</evidence>
<feature type="transmembrane region" description="Helical" evidence="1">
    <location>
        <begin position="125"/>
        <end position="142"/>
    </location>
</feature>
<evidence type="ECO:0000313" key="3">
    <source>
        <dbReference type="Proteomes" id="UP001519308"/>
    </source>
</evidence>
<keyword evidence="1" id="KW-1133">Transmembrane helix</keyword>
<sequence>MKSSKEWFNYLLLALISFGCFFLEYLSIGIVFMIFGNLGVFEICIHLILTSVLWIISIALIIMFSKKYHNYPEQFNDNNPIKGKDWLITLLCLLGCKVITFIDWNSLKIVGEFQIKNLVYFAMQYSYYICEIGLMCLIIVYGQKAFETLIRKSSVVPFGGVVLALTWGAVHFFSRGIDIWNGLSCMIVSILSGIMYLRLKKNLGYSYIFIALGYLL</sequence>
<keyword evidence="1" id="KW-0472">Membrane</keyword>
<name>A0ABS4K7U0_9CLOT</name>
<evidence type="ECO:0000256" key="1">
    <source>
        <dbReference type="SAM" id="Phobius"/>
    </source>
</evidence>